<sequence>MKNLEAPVTTASDIASRYTYGGAGAGAVGAWLHIDWAMWVGILVAVGGFVVNVFFKIREDRRQAEWHRLQAKMLKEKQDEQ</sequence>
<feature type="transmembrane region" description="Helical" evidence="1">
    <location>
        <begin position="36"/>
        <end position="55"/>
    </location>
</feature>
<dbReference type="InterPro" id="IPR032124">
    <property type="entry name" value="Phage_F116_holin"/>
</dbReference>
<comment type="caution">
    <text evidence="2">The sequence shown here is derived from an EMBL/GenBank/DDBJ whole genome shotgun (WGS) entry which is preliminary data.</text>
</comment>
<reference evidence="2 3" key="1">
    <citation type="submission" date="2018-11" db="EMBL/GenBank/DDBJ databases">
        <title>Neisseria weixii sp. nov. isolated from the rectal contents of plateau pika (Ochotona cruzoniae).</title>
        <authorList>
            <person name="Zhang G."/>
        </authorList>
    </citation>
    <scope>NUCLEOTIDE SEQUENCE [LARGE SCALE GENOMIC DNA]</scope>
    <source>
        <strain evidence="2 3">10009</strain>
    </source>
</reference>
<keyword evidence="1" id="KW-0472">Membrane</keyword>
<organism evidence="2 3">
    <name type="scientific">Neisseria weixii</name>
    <dbReference type="NCBI Taxonomy" id="1853276"/>
    <lineage>
        <taxon>Bacteria</taxon>
        <taxon>Pseudomonadati</taxon>
        <taxon>Pseudomonadota</taxon>
        <taxon>Betaproteobacteria</taxon>
        <taxon>Neisseriales</taxon>
        <taxon>Neisseriaceae</taxon>
        <taxon>Neisseria</taxon>
    </lineage>
</organism>
<dbReference type="RefSeq" id="WP_123805059.1">
    <property type="nucleotide sequence ID" value="NZ_RPFL01000077.1"/>
</dbReference>
<proteinExistence type="predicted"/>
<dbReference type="EMBL" id="RPFL01000077">
    <property type="protein sequence ID" value="RPD83130.1"/>
    <property type="molecule type" value="Genomic_DNA"/>
</dbReference>
<accession>A0A3N4MTX9</accession>
<protein>
    <recommendedName>
        <fullName evidence="4">Holin</fullName>
    </recommendedName>
</protein>
<evidence type="ECO:0008006" key="4">
    <source>
        <dbReference type="Google" id="ProtNLM"/>
    </source>
</evidence>
<keyword evidence="1" id="KW-0812">Transmembrane</keyword>
<dbReference type="AlphaFoldDB" id="A0A3N4MTX9"/>
<evidence type="ECO:0000313" key="3">
    <source>
        <dbReference type="Proteomes" id="UP000272412"/>
    </source>
</evidence>
<evidence type="ECO:0000256" key="1">
    <source>
        <dbReference type="SAM" id="Phobius"/>
    </source>
</evidence>
<gene>
    <name evidence="2" type="ORF">EGK74_13405</name>
</gene>
<evidence type="ECO:0000313" key="2">
    <source>
        <dbReference type="EMBL" id="RPD83130.1"/>
    </source>
</evidence>
<dbReference type="Proteomes" id="UP000272412">
    <property type="component" value="Unassembled WGS sequence"/>
</dbReference>
<dbReference type="Pfam" id="PF16082">
    <property type="entry name" value="Phage_holin_2_4"/>
    <property type="match status" value="1"/>
</dbReference>
<name>A0A3N4MTX9_9NEIS</name>
<keyword evidence="3" id="KW-1185">Reference proteome</keyword>
<keyword evidence="1" id="KW-1133">Transmembrane helix</keyword>